<sequence length="301" mass="33240">MTTVAIFFNPNSGKKDDLLASTVKASLITKGISESNITIIIPKSIEELFLLAKAASHNGVDIIIPLGGDGTINKVISGVYEGGAHSRIGLIPSGTVNNFAQALDIPLDYQAAIDNIFDGQIKAVDICKVNNDYMISSLTLGLLADIAANVTSESKRKYGPLAFLKDSLRILRRNRTYSIIINEQNSTYIADLKFLLITMTNTIAGMPSFSPDAAIDDGHFQVYTMKKVSFFKFLRHRNDFYKGDFSRAREIHHFSANELSLEPTNPHRPFNPRTRVDGDKSSRLPIRLTVLQKAIQVIVPK</sequence>
<comment type="caution">
    <text evidence="13">The sequence shown here is derived from an EMBL/GenBank/DDBJ whole genome shotgun (WGS) entry which is preliminary data.</text>
</comment>
<evidence type="ECO:0000256" key="7">
    <source>
        <dbReference type="ARBA" id="ARBA00022777"/>
    </source>
</evidence>
<dbReference type="STRING" id="936154.STP_0769"/>
<dbReference type="InterPro" id="IPR017438">
    <property type="entry name" value="ATP-NAD_kinase_N"/>
</dbReference>
<evidence type="ECO:0000256" key="3">
    <source>
        <dbReference type="ARBA" id="ARBA00022516"/>
    </source>
</evidence>
<evidence type="ECO:0000256" key="4">
    <source>
        <dbReference type="ARBA" id="ARBA00022679"/>
    </source>
</evidence>
<dbReference type="eggNOG" id="COG1597">
    <property type="taxonomic scope" value="Bacteria"/>
</dbReference>
<reference evidence="13 14" key="1">
    <citation type="submission" date="2016-06" db="EMBL/GenBank/DDBJ databases">
        <authorList>
            <person name="Haines A.N."/>
            <person name="Council K.R."/>
        </authorList>
    </citation>
    <scope>NUCLEOTIDE SEQUENCE [LARGE SCALE GENOMIC DNA]</scope>
    <source>
        <strain evidence="13 14">SP158-29</strain>
    </source>
</reference>
<dbReference type="InterPro" id="IPR050187">
    <property type="entry name" value="Lipid_Phosphate_FormReg"/>
</dbReference>
<dbReference type="PANTHER" id="PTHR12358:SF106">
    <property type="entry name" value="LIPID KINASE YEGS"/>
    <property type="match status" value="1"/>
</dbReference>
<dbReference type="SMART" id="SM00046">
    <property type="entry name" value="DAGKc"/>
    <property type="match status" value="1"/>
</dbReference>
<keyword evidence="5" id="KW-0479">Metal-binding</keyword>
<dbReference type="PANTHER" id="PTHR12358">
    <property type="entry name" value="SPHINGOSINE KINASE"/>
    <property type="match status" value="1"/>
</dbReference>
<keyword evidence="6" id="KW-0547">Nucleotide-binding</keyword>
<dbReference type="Pfam" id="PF00781">
    <property type="entry name" value="DAGK_cat"/>
    <property type="match status" value="1"/>
</dbReference>
<dbReference type="GO" id="GO:0005524">
    <property type="term" value="F:ATP binding"/>
    <property type="evidence" value="ECO:0007669"/>
    <property type="project" value="UniProtKB-KW"/>
</dbReference>
<dbReference type="InterPro" id="IPR001206">
    <property type="entry name" value="Diacylglycerol_kinase_cat_dom"/>
</dbReference>
<dbReference type="Pfam" id="PF19279">
    <property type="entry name" value="YegS_C"/>
    <property type="match status" value="1"/>
</dbReference>
<keyword evidence="4" id="KW-0808">Transferase</keyword>
<dbReference type="AlphaFoldDB" id="A0A0E2UEG7"/>
<dbReference type="RefSeq" id="WP_003106927.1">
    <property type="nucleotide sequence ID" value="NZ_BAWT01000002.1"/>
</dbReference>
<protein>
    <submittedName>
        <fullName evidence="13">Diacylglycerol kinase</fullName>
    </submittedName>
</protein>
<dbReference type="InterPro" id="IPR045540">
    <property type="entry name" value="YegS/DAGK_C"/>
</dbReference>
<dbReference type="Gene3D" id="3.40.50.10330">
    <property type="entry name" value="Probable inorganic polyphosphate/atp-NAD kinase, domain 1"/>
    <property type="match status" value="1"/>
</dbReference>
<evidence type="ECO:0000256" key="12">
    <source>
        <dbReference type="ARBA" id="ARBA00023264"/>
    </source>
</evidence>
<dbReference type="InterPro" id="IPR016064">
    <property type="entry name" value="NAD/diacylglycerol_kinase_sf"/>
</dbReference>
<keyword evidence="3" id="KW-0444">Lipid biosynthesis</keyword>
<evidence type="ECO:0000313" key="13">
    <source>
        <dbReference type="EMBL" id="PCH12400.1"/>
    </source>
</evidence>
<evidence type="ECO:0000256" key="5">
    <source>
        <dbReference type="ARBA" id="ARBA00022723"/>
    </source>
</evidence>
<keyword evidence="11" id="KW-0594">Phospholipid biosynthesis</keyword>
<comment type="cofactor">
    <cofactor evidence="1">
        <name>Mg(2+)</name>
        <dbReference type="ChEBI" id="CHEBI:18420"/>
    </cofactor>
</comment>
<evidence type="ECO:0000256" key="1">
    <source>
        <dbReference type="ARBA" id="ARBA00001946"/>
    </source>
</evidence>
<evidence type="ECO:0000256" key="10">
    <source>
        <dbReference type="ARBA" id="ARBA00023098"/>
    </source>
</evidence>
<gene>
    <name evidence="13" type="primary">dagK_3</name>
    <name evidence="13" type="ORF">A9Y57_01115</name>
</gene>
<dbReference type="GO" id="GO:0005886">
    <property type="term" value="C:plasma membrane"/>
    <property type="evidence" value="ECO:0007669"/>
    <property type="project" value="TreeGrafter"/>
</dbReference>
<proteinExistence type="inferred from homology"/>
<evidence type="ECO:0000256" key="11">
    <source>
        <dbReference type="ARBA" id="ARBA00023209"/>
    </source>
</evidence>
<organism evidence="13 14">
    <name type="scientific">Streptococcus parauberis</name>
    <dbReference type="NCBI Taxonomy" id="1348"/>
    <lineage>
        <taxon>Bacteria</taxon>
        <taxon>Bacillati</taxon>
        <taxon>Bacillota</taxon>
        <taxon>Bacilli</taxon>
        <taxon>Lactobacillales</taxon>
        <taxon>Streptococcaceae</taxon>
        <taxon>Streptococcus</taxon>
    </lineage>
</organism>
<keyword evidence="8" id="KW-0067">ATP-binding</keyword>
<dbReference type="Gene3D" id="2.60.200.40">
    <property type="match status" value="1"/>
</dbReference>
<dbReference type="PROSITE" id="PS50146">
    <property type="entry name" value="DAGK"/>
    <property type="match status" value="1"/>
</dbReference>
<evidence type="ECO:0000256" key="8">
    <source>
        <dbReference type="ARBA" id="ARBA00022840"/>
    </source>
</evidence>
<evidence type="ECO:0000313" key="14">
    <source>
        <dbReference type="Proteomes" id="UP000217465"/>
    </source>
</evidence>
<dbReference type="GO" id="GO:0004143">
    <property type="term" value="F:ATP-dependent diacylglycerol kinase activity"/>
    <property type="evidence" value="ECO:0007669"/>
    <property type="project" value="TreeGrafter"/>
</dbReference>
<dbReference type="GO" id="GO:0046872">
    <property type="term" value="F:metal ion binding"/>
    <property type="evidence" value="ECO:0007669"/>
    <property type="project" value="UniProtKB-KW"/>
</dbReference>
<accession>A0A0E2UEG7</accession>
<keyword evidence="10" id="KW-0443">Lipid metabolism</keyword>
<dbReference type="SUPFAM" id="SSF111331">
    <property type="entry name" value="NAD kinase/diacylglycerol kinase-like"/>
    <property type="match status" value="1"/>
</dbReference>
<evidence type="ECO:0000256" key="2">
    <source>
        <dbReference type="ARBA" id="ARBA00005983"/>
    </source>
</evidence>
<dbReference type="GO" id="GO:0008654">
    <property type="term" value="P:phospholipid biosynthetic process"/>
    <property type="evidence" value="ECO:0007669"/>
    <property type="project" value="UniProtKB-KW"/>
</dbReference>
<name>A0A0E2UEG7_9STRE</name>
<dbReference type="Proteomes" id="UP000217465">
    <property type="component" value="Unassembled WGS sequence"/>
</dbReference>
<keyword evidence="9" id="KW-0460">Magnesium</keyword>
<dbReference type="EMBL" id="NSGR01000008">
    <property type="protein sequence ID" value="PCH12400.1"/>
    <property type="molecule type" value="Genomic_DNA"/>
</dbReference>
<comment type="similarity">
    <text evidence="2">Belongs to the diacylglycerol/lipid kinase family.</text>
</comment>
<dbReference type="InterPro" id="IPR005218">
    <property type="entry name" value="Diacylglycerol/lipid_kinase"/>
</dbReference>
<keyword evidence="12" id="KW-1208">Phospholipid metabolism</keyword>
<evidence type="ECO:0000256" key="6">
    <source>
        <dbReference type="ARBA" id="ARBA00022741"/>
    </source>
</evidence>
<dbReference type="NCBIfam" id="TIGR00147">
    <property type="entry name" value="YegS/Rv2252/BmrU family lipid kinase"/>
    <property type="match status" value="1"/>
</dbReference>
<keyword evidence="7 13" id="KW-0418">Kinase</keyword>
<evidence type="ECO:0000256" key="9">
    <source>
        <dbReference type="ARBA" id="ARBA00022842"/>
    </source>
</evidence>